<dbReference type="GO" id="GO:0051539">
    <property type="term" value="F:4 iron, 4 sulfur cluster binding"/>
    <property type="evidence" value="ECO:0007669"/>
    <property type="project" value="UniProtKB-KW"/>
</dbReference>
<evidence type="ECO:0000256" key="4">
    <source>
        <dbReference type="ARBA" id="ARBA00022723"/>
    </source>
</evidence>
<keyword evidence="6" id="KW-0411">Iron-sulfur</keyword>
<dbReference type="GO" id="GO:0046872">
    <property type="term" value="F:metal ion binding"/>
    <property type="evidence" value="ECO:0007669"/>
    <property type="project" value="UniProtKB-KW"/>
</dbReference>
<dbReference type="RefSeq" id="WP_034563074.1">
    <property type="nucleotide sequence ID" value="NZ_CAMCCI010000049.1"/>
</dbReference>
<name>A0A4U8UA54_9HELI</name>
<keyword evidence="5" id="KW-0408">Iron</keyword>
<evidence type="ECO:0000313" key="9">
    <source>
        <dbReference type="EMBL" id="TLE11511.1"/>
    </source>
</evidence>
<dbReference type="Pfam" id="PF13186">
    <property type="entry name" value="SPASM"/>
    <property type="match status" value="1"/>
</dbReference>
<comment type="cofactor">
    <cofactor evidence="1">
        <name>[4Fe-4S] cluster</name>
        <dbReference type="ChEBI" id="CHEBI:49883"/>
    </cofactor>
</comment>
<dbReference type="InterPro" id="IPR013785">
    <property type="entry name" value="Aldolase_TIM"/>
</dbReference>
<evidence type="ECO:0000256" key="6">
    <source>
        <dbReference type="ARBA" id="ARBA00023014"/>
    </source>
</evidence>
<reference evidence="9 10" key="1">
    <citation type="journal article" date="2014" name="Genome Announc.">
        <title>Draft genome sequences of eight enterohepatic helicobacter species isolated from both laboratory and wild rodents.</title>
        <authorList>
            <person name="Sheh A."/>
            <person name="Shen Z."/>
            <person name="Fox J.G."/>
        </authorList>
    </citation>
    <scope>NUCLEOTIDE SEQUENCE [LARGE SCALE GENOMIC DNA]</scope>
    <source>
        <strain evidence="9 10">ATCC 49320</strain>
    </source>
</reference>
<dbReference type="InterPro" id="IPR007197">
    <property type="entry name" value="rSAM"/>
</dbReference>
<proteinExistence type="predicted"/>
<dbReference type="InterPro" id="IPR058240">
    <property type="entry name" value="rSAM_sf"/>
</dbReference>
<dbReference type="SUPFAM" id="SSF102114">
    <property type="entry name" value="Radical SAM enzymes"/>
    <property type="match status" value="1"/>
</dbReference>
<dbReference type="CDD" id="cd01335">
    <property type="entry name" value="Radical_SAM"/>
    <property type="match status" value="1"/>
</dbReference>
<protein>
    <submittedName>
        <fullName evidence="9">Radical SAM protein</fullName>
    </submittedName>
</protein>
<sequence length="335" mass="39699">MEESHRLIRKYSRFIPIKKWRHDFRETLINTLHTQKGAILQDYAKLVTPTNDRETQKQILKRNVRLVEIEIASFCNRKCWFCPNSFVDRYSSSIELPEHVYLKIIDNLAEIDYSGMINFHRFNEPLANKELILKRVKQARKSLPKALLGIFTNGDYLDRDYLDSLREVGIGHITMSYYFGKNIEFDVENVIKPAINKMANKLNLQYKEVVNDDRQYGVRFIYDGMDMIYRAWNPRVNASNRAGSINDERIPSVKRDFPCYYPLREIFIDYNGLVMPCCNMRSDVETHKQFILGDIAEVDLFELFMNEKFIKIRKALMSNTPQYEVCKYCDYKINL</sequence>
<feature type="domain" description="Radical SAM core" evidence="7">
    <location>
        <begin position="69"/>
        <end position="176"/>
    </location>
</feature>
<dbReference type="Pfam" id="PF04055">
    <property type="entry name" value="Radical_SAM"/>
    <property type="match status" value="1"/>
</dbReference>
<dbReference type="PANTHER" id="PTHR43787:SF10">
    <property type="entry name" value="COFACTOR MODIFYING PROTEIN"/>
    <property type="match status" value="1"/>
</dbReference>
<evidence type="ECO:0000256" key="5">
    <source>
        <dbReference type="ARBA" id="ARBA00023004"/>
    </source>
</evidence>
<evidence type="ECO:0000256" key="2">
    <source>
        <dbReference type="ARBA" id="ARBA00022485"/>
    </source>
</evidence>
<evidence type="ECO:0000256" key="3">
    <source>
        <dbReference type="ARBA" id="ARBA00022691"/>
    </source>
</evidence>
<dbReference type="EMBL" id="JRPJ02000005">
    <property type="protein sequence ID" value="TLE11511.1"/>
    <property type="molecule type" value="Genomic_DNA"/>
</dbReference>
<keyword evidence="3" id="KW-0949">S-adenosyl-L-methionine</keyword>
<keyword evidence="4" id="KW-0479">Metal-binding</keyword>
<gene>
    <name evidence="9" type="ORF">LS79_002405</name>
</gene>
<dbReference type="AlphaFoldDB" id="A0A4U8UA54"/>
<dbReference type="Gene3D" id="3.20.20.70">
    <property type="entry name" value="Aldolase class I"/>
    <property type="match status" value="1"/>
</dbReference>
<comment type="caution">
    <text evidence="9">The sequence shown here is derived from an EMBL/GenBank/DDBJ whole genome shotgun (WGS) entry which is preliminary data.</text>
</comment>
<organism evidence="9 10">
    <name type="scientific">Helicobacter bilis</name>
    <dbReference type="NCBI Taxonomy" id="37372"/>
    <lineage>
        <taxon>Bacteria</taxon>
        <taxon>Pseudomonadati</taxon>
        <taxon>Campylobacterota</taxon>
        <taxon>Epsilonproteobacteria</taxon>
        <taxon>Campylobacterales</taxon>
        <taxon>Helicobacteraceae</taxon>
        <taxon>Helicobacter</taxon>
    </lineage>
</organism>
<dbReference type="CDD" id="cd21109">
    <property type="entry name" value="SPASM"/>
    <property type="match status" value="1"/>
</dbReference>
<dbReference type="Proteomes" id="UP000029857">
    <property type="component" value="Unassembled WGS sequence"/>
</dbReference>
<dbReference type="InterPro" id="IPR023885">
    <property type="entry name" value="4Fe4S-binding_SPASM_dom"/>
</dbReference>
<feature type="domain" description="4Fe4S-binding SPASM" evidence="8">
    <location>
        <begin position="259"/>
        <end position="330"/>
    </location>
</feature>
<evidence type="ECO:0000313" key="10">
    <source>
        <dbReference type="Proteomes" id="UP000029857"/>
    </source>
</evidence>
<keyword evidence="2" id="KW-0004">4Fe-4S</keyword>
<accession>A0A4U8UA54</accession>
<evidence type="ECO:0000259" key="8">
    <source>
        <dbReference type="Pfam" id="PF13186"/>
    </source>
</evidence>
<evidence type="ECO:0000259" key="7">
    <source>
        <dbReference type="Pfam" id="PF04055"/>
    </source>
</evidence>
<dbReference type="GO" id="GO:0003824">
    <property type="term" value="F:catalytic activity"/>
    <property type="evidence" value="ECO:0007669"/>
    <property type="project" value="InterPro"/>
</dbReference>
<dbReference type="PANTHER" id="PTHR43787">
    <property type="entry name" value="FEMO COFACTOR BIOSYNTHESIS PROTEIN NIFB-RELATED"/>
    <property type="match status" value="1"/>
</dbReference>
<evidence type="ECO:0000256" key="1">
    <source>
        <dbReference type="ARBA" id="ARBA00001966"/>
    </source>
</evidence>
<dbReference type="SFLD" id="SFLDS00029">
    <property type="entry name" value="Radical_SAM"/>
    <property type="match status" value="1"/>
</dbReference>